<dbReference type="EMBL" id="BGPR01019004">
    <property type="protein sequence ID" value="GBN80722.1"/>
    <property type="molecule type" value="Genomic_DNA"/>
</dbReference>
<reference evidence="2 6" key="1">
    <citation type="journal article" date="2019" name="Sci. Rep.">
        <title>Orb-weaving spider Araneus ventricosus genome elucidates the spidroin gene catalogue.</title>
        <authorList>
            <person name="Kono N."/>
            <person name="Nakamura H."/>
            <person name="Ohtoshi R."/>
            <person name="Moran D.A.P."/>
            <person name="Shinohara A."/>
            <person name="Yoshida Y."/>
            <person name="Fujiwara M."/>
            <person name="Mori M."/>
            <person name="Tomita M."/>
            <person name="Arakawa K."/>
        </authorList>
    </citation>
    <scope>NUCLEOTIDE SEQUENCE [LARGE SCALE GENOMIC DNA]</scope>
</reference>
<evidence type="ECO:0000313" key="4">
    <source>
        <dbReference type="EMBL" id="GBN80902.1"/>
    </source>
</evidence>
<dbReference type="InterPro" id="IPR003165">
    <property type="entry name" value="Piwi"/>
</dbReference>
<evidence type="ECO:0000313" key="6">
    <source>
        <dbReference type="Proteomes" id="UP000499080"/>
    </source>
</evidence>
<organism evidence="2 6">
    <name type="scientific">Araneus ventricosus</name>
    <name type="common">Orbweaver spider</name>
    <name type="synonym">Epeira ventricosa</name>
    <dbReference type="NCBI Taxonomy" id="182803"/>
    <lineage>
        <taxon>Eukaryota</taxon>
        <taxon>Metazoa</taxon>
        <taxon>Ecdysozoa</taxon>
        <taxon>Arthropoda</taxon>
        <taxon>Chelicerata</taxon>
        <taxon>Arachnida</taxon>
        <taxon>Araneae</taxon>
        <taxon>Araneomorphae</taxon>
        <taxon>Entelegynae</taxon>
        <taxon>Araneoidea</taxon>
        <taxon>Araneidae</taxon>
        <taxon>Araneus</taxon>
    </lineage>
</organism>
<dbReference type="SUPFAM" id="SSF53098">
    <property type="entry name" value="Ribonuclease H-like"/>
    <property type="match status" value="1"/>
</dbReference>
<dbReference type="AlphaFoldDB" id="A0A4Y2RYB5"/>
<dbReference type="PROSITE" id="PS50822">
    <property type="entry name" value="PIWI"/>
    <property type="match status" value="1"/>
</dbReference>
<comment type="caution">
    <text evidence="2">The sequence shown here is derived from an EMBL/GenBank/DDBJ whole genome shotgun (WGS) entry which is preliminary data.</text>
</comment>
<feature type="domain" description="Piwi" evidence="1">
    <location>
        <begin position="1"/>
        <end position="60"/>
    </location>
</feature>
<evidence type="ECO:0000313" key="2">
    <source>
        <dbReference type="EMBL" id="GBN80721.1"/>
    </source>
</evidence>
<dbReference type="PANTHER" id="PTHR22891">
    <property type="entry name" value="EUKARYOTIC TRANSLATION INITIATION FACTOR 2C"/>
    <property type="match status" value="1"/>
</dbReference>
<sequence>TSRPSYYTVLADDNNYSFDALEKMTYSLCHTYVRCTKSISLPAPVQYADLAAYRARRHLNSHLTDLEARGKIEKQENMKFDIEIEKVQKIIDVLDCMKDTMYYA</sequence>
<dbReference type="Proteomes" id="UP000499080">
    <property type="component" value="Unassembled WGS sequence"/>
</dbReference>
<protein>
    <submittedName>
        <fullName evidence="2">Protein argonaute-4</fullName>
    </submittedName>
</protein>
<evidence type="ECO:0000313" key="5">
    <source>
        <dbReference type="EMBL" id="GBN80904.1"/>
    </source>
</evidence>
<dbReference type="Gene3D" id="3.30.420.10">
    <property type="entry name" value="Ribonuclease H-like superfamily/Ribonuclease H"/>
    <property type="match status" value="1"/>
</dbReference>
<proteinExistence type="predicted"/>
<keyword evidence="6" id="KW-1185">Reference proteome</keyword>
<dbReference type="InterPro" id="IPR036397">
    <property type="entry name" value="RNaseH_sf"/>
</dbReference>
<dbReference type="OrthoDB" id="6508099at2759"/>
<dbReference type="InterPro" id="IPR012337">
    <property type="entry name" value="RNaseH-like_sf"/>
</dbReference>
<evidence type="ECO:0000259" key="1">
    <source>
        <dbReference type="PROSITE" id="PS50822"/>
    </source>
</evidence>
<dbReference type="EMBL" id="BGPR01019003">
    <property type="protein sequence ID" value="GBN80721.1"/>
    <property type="molecule type" value="Genomic_DNA"/>
</dbReference>
<feature type="non-terminal residue" evidence="2">
    <location>
        <position position="1"/>
    </location>
</feature>
<dbReference type="EMBL" id="BGPR01019079">
    <property type="protein sequence ID" value="GBN80904.1"/>
    <property type="molecule type" value="Genomic_DNA"/>
</dbReference>
<name>A0A4Y2RYB5_ARAVE</name>
<dbReference type="EMBL" id="BGPR01019077">
    <property type="protein sequence ID" value="GBN80902.1"/>
    <property type="molecule type" value="Genomic_DNA"/>
</dbReference>
<gene>
    <name evidence="2" type="primary">Ago4_1</name>
    <name evidence="3" type="synonym">Ago4_0</name>
    <name evidence="4" type="synonym">Ago4_2</name>
    <name evidence="5" type="synonym">Ago4_3</name>
    <name evidence="3" type="ORF">AVEN_15104_1</name>
    <name evidence="5" type="ORF">AVEN_160477_1</name>
    <name evidence="2" type="ORF">AVEN_193657_1</name>
    <name evidence="4" type="ORF">AVEN_38885_1</name>
</gene>
<dbReference type="GO" id="GO:0003676">
    <property type="term" value="F:nucleic acid binding"/>
    <property type="evidence" value="ECO:0007669"/>
    <property type="project" value="InterPro"/>
</dbReference>
<dbReference type="Pfam" id="PF02171">
    <property type="entry name" value="Piwi"/>
    <property type="match status" value="1"/>
</dbReference>
<evidence type="ECO:0000313" key="3">
    <source>
        <dbReference type="EMBL" id="GBN80722.1"/>
    </source>
</evidence>
<accession>A0A4Y2RYB5</accession>